<dbReference type="EMBL" id="JBDFQZ010000006">
    <property type="protein sequence ID" value="KAK9715983.1"/>
    <property type="molecule type" value="Genomic_DNA"/>
</dbReference>
<dbReference type="AlphaFoldDB" id="A0AAW1KF55"/>
<feature type="domain" description="F-box" evidence="1">
    <location>
        <begin position="23"/>
        <end position="59"/>
    </location>
</feature>
<sequence length="481" mass="55556">MVNKCKDKIKECRVIIDQIEDRLSSLPDELRIQILSRLPLRSAIVTECLSSRWRGLWTNITSVNIEPAGTTHPKYSDEFLNALDKIRSRMVSPFIYRFSFELINGVQGTFRPPYLDSWVQQICDRDVRELKLTETRQFPSFIFRTQSLVSIELRSTSTWVLPDDCEPINLPNLKNLGINLCPAICDWVEKQIKLCPSLEQLSLMCETYYWDSPGKRITCSNQNLRRLSINFKSSKVSHNVVIDAPKLEYLAIRALKTSTFSFTNEPVVLREAKIEIYGTTRTPAKPDKLNRVISKFYEDISNVRFLGLHIDSLDNNLSTFFRNTTKLTLDMDSSHSISMVLSMLELCPALDDLTLKFLHIGDDREWCRHPKLGQSTSKARRPLKTINIECYWPKNYDSHPGLSFLALIEYFLTHATDLERFKVNLDATRLSENVIVKHDESVELELCKLLYQCPTMSKRCEVEFVGRCFMMSRKAGPKAKT</sequence>
<dbReference type="InterPro" id="IPR055411">
    <property type="entry name" value="LRR_FXL15/At3g58940/PEG3-like"/>
</dbReference>
<protein>
    <recommendedName>
        <fullName evidence="5">F-box domain-containing protein</fullName>
    </recommendedName>
</protein>
<name>A0AAW1KF55_SAPOF</name>
<gene>
    <name evidence="3" type="ORF">RND81_06G203600</name>
</gene>
<evidence type="ECO:0000259" key="1">
    <source>
        <dbReference type="Pfam" id="PF00646"/>
    </source>
</evidence>
<dbReference type="InterPro" id="IPR050232">
    <property type="entry name" value="FBL13/AtMIF1-like"/>
</dbReference>
<feature type="domain" description="F-box/LRR-repeat protein 15/At3g58940/PEG3-like LRR" evidence="2">
    <location>
        <begin position="115"/>
        <end position="353"/>
    </location>
</feature>
<evidence type="ECO:0000313" key="3">
    <source>
        <dbReference type="EMBL" id="KAK9715983.1"/>
    </source>
</evidence>
<dbReference type="Pfam" id="PF00646">
    <property type="entry name" value="F-box"/>
    <property type="match status" value="1"/>
</dbReference>
<accession>A0AAW1KF55</accession>
<evidence type="ECO:0008006" key="5">
    <source>
        <dbReference type="Google" id="ProtNLM"/>
    </source>
</evidence>
<dbReference type="InterPro" id="IPR032675">
    <property type="entry name" value="LRR_dom_sf"/>
</dbReference>
<dbReference type="InterPro" id="IPR036047">
    <property type="entry name" value="F-box-like_dom_sf"/>
</dbReference>
<dbReference type="Proteomes" id="UP001443914">
    <property type="component" value="Unassembled WGS sequence"/>
</dbReference>
<dbReference type="InterPro" id="IPR001810">
    <property type="entry name" value="F-box_dom"/>
</dbReference>
<keyword evidence="4" id="KW-1185">Reference proteome</keyword>
<proteinExistence type="predicted"/>
<dbReference type="PANTHER" id="PTHR31900:SF31">
    <property type="entry name" value="F-BOX_LRR-REPEAT PROTEIN 13-LIKE"/>
    <property type="match status" value="1"/>
</dbReference>
<dbReference type="Pfam" id="PF24758">
    <property type="entry name" value="LRR_At5g56370"/>
    <property type="match status" value="1"/>
</dbReference>
<reference evidence="3" key="1">
    <citation type="submission" date="2024-03" db="EMBL/GenBank/DDBJ databases">
        <title>WGS assembly of Saponaria officinalis var. Norfolk2.</title>
        <authorList>
            <person name="Jenkins J."/>
            <person name="Shu S."/>
            <person name="Grimwood J."/>
            <person name="Barry K."/>
            <person name="Goodstein D."/>
            <person name="Schmutz J."/>
            <person name="Leebens-Mack J."/>
            <person name="Osbourn A."/>
        </authorList>
    </citation>
    <scope>NUCLEOTIDE SEQUENCE [LARGE SCALE GENOMIC DNA]</scope>
    <source>
        <strain evidence="3">JIC</strain>
    </source>
</reference>
<evidence type="ECO:0000313" key="4">
    <source>
        <dbReference type="Proteomes" id="UP001443914"/>
    </source>
</evidence>
<comment type="caution">
    <text evidence="3">The sequence shown here is derived from an EMBL/GenBank/DDBJ whole genome shotgun (WGS) entry which is preliminary data.</text>
</comment>
<dbReference type="SUPFAM" id="SSF81383">
    <property type="entry name" value="F-box domain"/>
    <property type="match status" value="1"/>
</dbReference>
<organism evidence="3 4">
    <name type="scientific">Saponaria officinalis</name>
    <name type="common">Common soapwort</name>
    <name type="synonym">Lychnis saponaria</name>
    <dbReference type="NCBI Taxonomy" id="3572"/>
    <lineage>
        <taxon>Eukaryota</taxon>
        <taxon>Viridiplantae</taxon>
        <taxon>Streptophyta</taxon>
        <taxon>Embryophyta</taxon>
        <taxon>Tracheophyta</taxon>
        <taxon>Spermatophyta</taxon>
        <taxon>Magnoliopsida</taxon>
        <taxon>eudicotyledons</taxon>
        <taxon>Gunneridae</taxon>
        <taxon>Pentapetalae</taxon>
        <taxon>Caryophyllales</taxon>
        <taxon>Caryophyllaceae</taxon>
        <taxon>Caryophylleae</taxon>
        <taxon>Saponaria</taxon>
    </lineage>
</organism>
<dbReference type="PANTHER" id="PTHR31900">
    <property type="entry name" value="F-BOX/RNI SUPERFAMILY PROTEIN-RELATED"/>
    <property type="match status" value="1"/>
</dbReference>
<dbReference type="Gene3D" id="1.20.1280.50">
    <property type="match status" value="1"/>
</dbReference>
<evidence type="ECO:0000259" key="2">
    <source>
        <dbReference type="Pfam" id="PF24758"/>
    </source>
</evidence>
<dbReference type="SUPFAM" id="SSF52047">
    <property type="entry name" value="RNI-like"/>
    <property type="match status" value="1"/>
</dbReference>
<dbReference type="Gene3D" id="3.80.10.10">
    <property type="entry name" value="Ribonuclease Inhibitor"/>
    <property type="match status" value="1"/>
</dbReference>